<organism evidence="1 2">
    <name type="scientific">Romanomermis culicivorax</name>
    <name type="common">Nematode worm</name>
    <dbReference type="NCBI Taxonomy" id="13658"/>
    <lineage>
        <taxon>Eukaryota</taxon>
        <taxon>Metazoa</taxon>
        <taxon>Ecdysozoa</taxon>
        <taxon>Nematoda</taxon>
        <taxon>Enoplea</taxon>
        <taxon>Dorylaimia</taxon>
        <taxon>Mermithida</taxon>
        <taxon>Mermithoidea</taxon>
        <taxon>Mermithidae</taxon>
        <taxon>Romanomermis</taxon>
    </lineage>
</organism>
<sequence length="97" mass="11107">MERMKIEYNEKLLGYLGWWAHRLPFAALPGKQVHFPLEQREFPPQMTSDEQGAPGGTAKRFEVLRFVDDSHYNIPVLDAGTHLSSKATKCSLHRQTP</sequence>
<evidence type="ECO:0000313" key="2">
    <source>
        <dbReference type="WBParaSite" id="nRc.2.0.1.t09206-RA"/>
    </source>
</evidence>
<protein>
    <submittedName>
        <fullName evidence="2">Uncharacterized protein</fullName>
    </submittedName>
</protein>
<dbReference type="WBParaSite" id="nRc.2.0.1.t09206-RA">
    <property type="protein sequence ID" value="nRc.2.0.1.t09206-RA"/>
    <property type="gene ID" value="nRc.2.0.1.g09206"/>
</dbReference>
<dbReference type="Proteomes" id="UP000887565">
    <property type="component" value="Unplaced"/>
</dbReference>
<keyword evidence="1" id="KW-1185">Reference proteome</keyword>
<name>A0A915I616_ROMCU</name>
<evidence type="ECO:0000313" key="1">
    <source>
        <dbReference type="Proteomes" id="UP000887565"/>
    </source>
</evidence>
<reference evidence="2" key="1">
    <citation type="submission" date="2022-11" db="UniProtKB">
        <authorList>
            <consortium name="WormBaseParasite"/>
        </authorList>
    </citation>
    <scope>IDENTIFICATION</scope>
</reference>
<proteinExistence type="predicted"/>
<accession>A0A915I616</accession>
<dbReference type="AlphaFoldDB" id="A0A915I616"/>